<dbReference type="GO" id="GO:0005737">
    <property type="term" value="C:cytoplasm"/>
    <property type="evidence" value="ECO:0007669"/>
    <property type="project" value="UniProtKB-SubCell"/>
</dbReference>
<proteinExistence type="inferred from homology"/>
<sequence>MAEQWVPQAAGLQQLIELLKNSSSSDSEVQRQVAQQLEQFQTIPDYPCYLVYILTHGKSESETTRTVAALILKNNARMLLKSPTSVVEYVKANVLDAVRDPSPMIRTNSGTLIASLLALFEPQNWPQGLFYLVTALDSTDTGAREGAIDALDKLCQDFPRKLDVEIGGQRPLDYMVPKFISMTSDASPRIRQHALSAISQFASIESQSFNANIDGFMACLFRSAADPNPDVRRMVCTCLSVLLRERSDKLVPELSNVASFMLYSMQDKEETVALEACEFWLTFAEDIELVDSLRPLLDNLIPALLQCMIYTEDDLAMLEADIDDTNVPDRDSDIRPQHYGGKAHGVGDGHQDAQHAFKSRDASGDDEEDEFEDYDYDDDLDDDFASEWNKRKCAAAALDVLAVRFGADCLGALLPLLKDRLWHQDWLIRESAVLALGAIAEGCMDPLEPHLPTILPYLCTQLQDPKPLLRSIACWSLGRYAHWCTVNIEQNQYFIPALEGLLRTVLDNNKKVQEAGCSALATLEEEAGPGLAPFLEPIVQNLVAAFSKYQHKNLLILYDAIGTLADSVGEALNRPACIEVLLPALEQKWSALQDDDDDLIPLMECLSSVTVATGPGFSPYAPAVFQRCLRIVHESLVRYQAYMQNPDMDEPEKSYLIVSLDLLSGLVQALGELLAPMITNSDPSFMNLLAASLQYPQPAVQQSAFALIGDLAIYCFSVLKPFLPSIMPELISQISGEPRAEYVSVCNNAAWSIGEVAIRCGPDPDFVQYVQPLLQSLVPILLHPKSPKSLTENAAVTIGRLGYIFPSVVAPHLEVFADPWCQALGDIKDNAEKDSAFKGFCSLILNNASGISKAFLPFCHATAKWQAPSLELNSMFQQIFSGLKAMLGSSWEGQMAQVPEPTRSIIRQRYGV</sequence>
<organism evidence="11 12">
    <name type="scientific">Calocera cornea HHB12733</name>
    <dbReference type="NCBI Taxonomy" id="1353952"/>
    <lineage>
        <taxon>Eukaryota</taxon>
        <taxon>Fungi</taxon>
        <taxon>Dikarya</taxon>
        <taxon>Basidiomycota</taxon>
        <taxon>Agaricomycotina</taxon>
        <taxon>Dacrymycetes</taxon>
        <taxon>Dacrymycetales</taxon>
        <taxon>Dacrymycetaceae</taxon>
        <taxon>Calocera</taxon>
    </lineage>
</organism>
<dbReference type="InterPro" id="IPR016024">
    <property type="entry name" value="ARM-type_fold"/>
</dbReference>
<keyword evidence="4" id="KW-0963">Cytoplasm</keyword>
<keyword evidence="3" id="KW-0813">Transport</keyword>
<comment type="similarity">
    <text evidence="8">Belongs to the importin beta family. Importin beta-2 subfamily.</text>
</comment>
<evidence type="ECO:0000256" key="8">
    <source>
        <dbReference type="ARBA" id="ARBA00038423"/>
    </source>
</evidence>
<dbReference type="SMART" id="SM00913">
    <property type="entry name" value="IBN_N"/>
    <property type="match status" value="1"/>
</dbReference>
<evidence type="ECO:0000256" key="5">
    <source>
        <dbReference type="ARBA" id="ARBA00022737"/>
    </source>
</evidence>
<dbReference type="Proteomes" id="UP000076842">
    <property type="component" value="Unassembled WGS sequence"/>
</dbReference>
<dbReference type="EMBL" id="KV423925">
    <property type="protein sequence ID" value="KZT61163.1"/>
    <property type="molecule type" value="Genomic_DNA"/>
</dbReference>
<dbReference type="GO" id="GO:0006606">
    <property type="term" value="P:protein import into nucleus"/>
    <property type="evidence" value="ECO:0007669"/>
    <property type="project" value="InterPro"/>
</dbReference>
<dbReference type="InParanoid" id="A0A165IZ91"/>
<protein>
    <submittedName>
        <fullName evidence="11">ARM repeat-containing protein</fullName>
    </submittedName>
</protein>
<evidence type="ECO:0000256" key="2">
    <source>
        <dbReference type="ARBA" id="ARBA00004496"/>
    </source>
</evidence>
<dbReference type="AlphaFoldDB" id="A0A165IZ91"/>
<evidence type="ECO:0000313" key="11">
    <source>
        <dbReference type="EMBL" id="KZT61163.1"/>
    </source>
</evidence>
<evidence type="ECO:0000256" key="1">
    <source>
        <dbReference type="ARBA" id="ARBA00004123"/>
    </source>
</evidence>
<evidence type="ECO:0000259" key="10">
    <source>
        <dbReference type="SMART" id="SM00913"/>
    </source>
</evidence>
<feature type="domain" description="Importin N-terminal" evidence="10">
    <location>
        <begin position="33"/>
        <end position="100"/>
    </location>
</feature>
<name>A0A165IZ91_9BASI</name>
<reference evidence="11 12" key="1">
    <citation type="journal article" date="2016" name="Mol. Biol. Evol.">
        <title>Comparative Genomics of Early-Diverging Mushroom-Forming Fungi Provides Insights into the Origins of Lignocellulose Decay Capabilities.</title>
        <authorList>
            <person name="Nagy L.G."/>
            <person name="Riley R."/>
            <person name="Tritt A."/>
            <person name="Adam C."/>
            <person name="Daum C."/>
            <person name="Floudas D."/>
            <person name="Sun H."/>
            <person name="Yadav J.S."/>
            <person name="Pangilinan J."/>
            <person name="Larsson K.H."/>
            <person name="Matsuura K."/>
            <person name="Barry K."/>
            <person name="Labutti K."/>
            <person name="Kuo R."/>
            <person name="Ohm R.A."/>
            <person name="Bhattacharya S.S."/>
            <person name="Shirouzu T."/>
            <person name="Yoshinaga Y."/>
            <person name="Martin F.M."/>
            <person name="Grigoriev I.V."/>
            <person name="Hibbett D.S."/>
        </authorList>
    </citation>
    <scope>NUCLEOTIDE SEQUENCE [LARGE SCALE GENOMIC DNA]</scope>
    <source>
        <strain evidence="11 12">HHB12733</strain>
    </source>
</reference>
<evidence type="ECO:0000256" key="4">
    <source>
        <dbReference type="ARBA" id="ARBA00022490"/>
    </source>
</evidence>
<dbReference type="InterPro" id="IPR001494">
    <property type="entry name" value="Importin-beta_N"/>
</dbReference>
<keyword evidence="7" id="KW-0539">Nucleus</keyword>
<dbReference type="STRING" id="1353952.A0A165IZ91"/>
<dbReference type="Pfam" id="PF13513">
    <property type="entry name" value="HEAT_EZ"/>
    <property type="match status" value="1"/>
</dbReference>
<keyword evidence="12" id="KW-1185">Reference proteome</keyword>
<dbReference type="SUPFAM" id="SSF48371">
    <property type="entry name" value="ARM repeat"/>
    <property type="match status" value="1"/>
</dbReference>
<evidence type="ECO:0000256" key="6">
    <source>
        <dbReference type="ARBA" id="ARBA00022927"/>
    </source>
</evidence>
<accession>A0A165IZ91</accession>
<feature type="repeat" description="HEAT" evidence="9">
    <location>
        <begin position="175"/>
        <end position="212"/>
    </location>
</feature>
<dbReference type="FunFam" id="1.25.10.10:FF:000028">
    <property type="entry name" value="Transportin-1 isoform 1"/>
    <property type="match status" value="1"/>
</dbReference>
<comment type="subcellular location">
    <subcellularLocation>
        <location evidence="2">Cytoplasm</location>
    </subcellularLocation>
    <subcellularLocation>
        <location evidence="1">Nucleus</location>
    </subcellularLocation>
</comment>
<dbReference type="OrthoDB" id="951172at2759"/>
<dbReference type="GO" id="GO:0031981">
    <property type="term" value="C:nuclear lumen"/>
    <property type="evidence" value="ECO:0007669"/>
    <property type="project" value="UniProtKB-ARBA"/>
</dbReference>
<dbReference type="Pfam" id="PF03810">
    <property type="entry name" value="IBN_N"/>
    <property type="match status" value="1"/>
</dbReference>
<dbReference type="InterPro" id="IPR040122">
    <property type="entry name" value="Importin_beta"/>
</dbReference>
<evidence type="ECO:0000313" key="12">
    <source>
        <dbReference type="Proteomes" id="UP000076842"/>
    </source>
</evidence>
<dbReference type="PANTHER" id="PTHR10527">
    <property type="entry name" value="IMPORTIN BETA"/>
    <property type="match status" value="1"/>
</dbReference>
<keyword evidence="5" id="KW-0677">Repeat</keyword>
<dbReference type="PROSITE" id="PS50077">
    <property type="entry name" value="HEAT_REPEAT"/>
    <property type="match status" value="1"/>
</dbReference>
<evidence type="ECO:0000256" key="7">
    <source>
        <dbReference type="ARBA" id="ARBA00023242"/>
    </source>
</evidence>
<evidence type="ECO:0000256" key="9">
    <source>
        <dbReference type="PROSITE-ProRule" id="PRU00103"/>
    </source>
</evidence>
<dbReference type="GO" id="GO:0031267">
    <property type="term" value="F:small GTPase binding"/>
    <property type="evidence" value="ECO:0007669"/>
    <property type="project" value="InterPro"/>
</dbReference>
<keyword evidence="6" id="KW-0653">Protein transport</keyword>
<gene>
    <name evidence="11" type="ORF">CALCODRAFT_464546</name>
</gene>
<dbReference type="FunCoup" id="A0A165IZ91">
    <property type="interactions" value="947"/>
</dbReference>
<dbReference type="Gene3D" id="1.25.10.10">
    <property type="entry name" value="Leucine-rich Repeat Variant"/>
    <property type="match status" value="2"/>
</dbReference>
<dbReference type="InterPro" id="IPR021133">
    <property type="entry name" value="HEAT_type_2"/>
</dbReference>
<evidence type="ECO:0000256" key="3">
    <source>
        <dbReference type="ARBA" id="ARBA00022448"/>
    </source>
</evidence>
<dbReference type="InterPro" id="IPR011989">
    <property type="entry name" value="ARM-like"/>
</dbReference>